<dbReference type="EMBL" id="CP021744">
    <property type="protein sequence ID" value="ARZ65921.1"/>
    <property type="molecule type" value="Genomic_DNA"/>
</dbReference>
<dbReference type="OrthoDB" id="4485313at2"/>
<dbReference type="AlphaFoldDB" id="A0A1Z2KVE6"/>
<evidence type="ECO:0000313" key="2">
    <source>
        <dbReference type="Proteomes" id="UP000195755"/>
    </source>
</evidence>
<gene>
    <name evidence="1" type="ORF">SMD11_0255</name>
</gene>
<dbReference type="KEGG" id="salj:SMD11_0255"/>
<evidence type="ECO:0000313" key="1">
    <source>
        <dbReference type="EMBL" id="ARZ65921.1"/>
    </source>
</evidence>
<organism evidence="1 2">
    <name type="scientific">Streptomyces albireticuli</name>
    <dbReference type="NCBI Taxonomy" id="1940"/>
    <lineage>
        <taxon>Bacteria</taxon>
        <taxon>Bacillati</taxon>
        <taxon>Actinomycetota</taxon>
        <taxon>Actinomycetes</taxon>
        <taxon>Kitasatosporales</taxon>
        <taxon>Streptomycetaceae</taxon>
        <taxon>Streptomyces</taxon>
    </lineage>
</organism>
<accession>A0A1Z2KVE6</accession>
<reference evidence="1 2" key="1">
    <citation type="submission" date="2017-06" db="EMBL/GenBank/DDBJ databases">
        <title>Streptomyces albireticuli Genome sequencing and assembly.</title>
        <authorList>
            <person name="Wang Y."/>
            <person name="Du B."/>
            <person name="Ding Y."/>
            <person name="Liu H."/>
            <person name="Hou Q."/>
            <person name="Liu K."/>
            <person name="Yao L."/>
            <person name="Wang C."/>
        </authorList>
    </citation>
    <scope>NUCLEOTIDE SEQUENCE [LARGE SCALE GENOMIC DNA]</scope>
    <source>
        <strain evidence="1 2">MDJK11</strain>
    </source>
</reference>
<dbReference type="Proteomes" id="UP000195755">
    <property type="component" value="Chromosome"/>
</dbReference>
<protein>
    <submittedName>
        <fullName evidence="1">Uncharacterized protein</fullName>
    </submittedName>
</protein>
<proteinExistence type="predicted"/>
<dbReference type="RefSeq" id="WP_087924619.1">
    <property type="nucleotide sequence ID" value="NZ_CP021744.1"/>
</dbReference>
<name>A0A1Z2KVE6_9ACTN</name>
<sequence length="166" mass="18136">MSASTREVFVETGYWIASGGTEDFDRFVGEVADRDDRTLVHVSAGGGLLAVTTATEWADVHLTARVHDTEPALDTAPWDAVDEVSILVDPPTEDDERDSSLGIMAGPVPEDAPEPLPVPCPTGEPAWWRLRLHARVGDTGTEEHLLLLWPADRRPTVHHRTGGQDR</sequence>